<evidence type="ECO:0000259" key="1">
    <source>
        <dbReference type="PROSITE" id="PS50144"/>
    </source>
</evidence>
<dbReference type="Gene3D" id="2.60.210.10">
    <property type="entry name" value="Apoptosis, Tumor Necrosis Factor Receptor Associated Protein 2, Chain A"/>
    <property type="match status" value="1"/>
</dbReference>
<dbReference type="Pfam" id="PF22486">
    <property type="entry name" value="MATH_2"/>
    <property type="match status" value="1"/>
</dbReference>
<dbReference type="Proteomes" id="UP001497382">
    <property type="component" value="Unassembled WGS sequence"/>
</dbReference>
<evidence type="ECO:0000313" key="3">
    <source>
        <dbReference type="Proteomes" id="UP001497382"/>
    </source>
</evidence>
<protein>
    <recommendedName>
        <fullName evidence="1">MATH domain-containing protein</fullName>
    </recommendedName>
</protein>
<dbReference type="EMBL" id="CAXIEN010000209">
    <property type="protein sequence ID" value="CAL1286849.1"/>
    <property type="molecule type" value="Genomic_DNA"/>
</dbReference>
<accession>A0AAV2AUX9</accession>
<dbReference type="SUPFAM" id="SSF49599">
    <property type="entry name" value="TRAF domain-like"/>
    <property type="match status" value="1"/>
</dbReference>
<comment type="caution">
    <text evidence="2">The sequence shown here is derived from an EMBL/GenBank/DDBJ whole genome shotgun (WGS) entry which is preliminary data.</text>
</comment>
<gene>
    <name evidence="2" type="ORF">LARSCL_LOCUS14478</name>
</gene>
<dbReference type="InterPro" id="IPR008974">
    <property type="entry name" value="TRAF-like"/>
</dbReference>
<name>A0AAV2AUX9_9ARAC</name>
<dbReference type="PROSITE" id="PS50144">
    <property type="entry name" value="MATH"/>
    <property type="match status" value="1"/>
</dbReference>
<evidence type="ECO:0000313" key="2">
    <source>
        <dbReference type="EMBL" id="CAL1286849.1"/>
    </source>
</evidence>
<dbReference type="InterPro" id="IPR002083">
    <property type="entry name" value="MATH/TRAF_dom"/>
</dbReference>
<feature type="domain" description="MATH" evidence="1">
    <location>
        <begin position="7"/>
        <end position="106"/>
    </location>
</feature>
<organism evidence="2 3">
    <name type="scientific">Larinioides sclopetarius</name>
    <dbReference type="NCBI Taxonomy" id="280406"/>
    <lineage>
        <taxon>Eukaryota</taxon>
        <taxon>Metazoa</taxon>
        <taxon>Ecdysozoa</taxon>
        <taxon>Arthropoda</taxon>
        <taxon>Chelicerata</taxon>
        <taxon>Arachnida</taxon>
        <taxon>Araneae</taxon>
        <taxon>Araneomorphae</taxon>
        <taxon>Entelegynae</taxon>
        <taxon>Araneoidea</taxon>
        <taxon>Araneidae</taxon>
        <taxon>Larinioides</taxon>
    </lineage>
</organism>
<sequence length="106" mass="12834">MDDERVEYSFEWLIKDFSFCWHKKGEKLTSPVFYAVKLEGTSWRLVLYPRGERDEDSLHLFRNTEENVYINYKLSCPADLLFVRKKAITRLNQWKWPSLNFLVYSS</sequence>
<feature type="non-terminal residue" evidence="2">
    <location>
        <position position="106"/>
    </location>
</feature>
<keyword evidence="3" id="KW-1185">Reference proteome</keyword>
<proteinExistence type="predicted"/>
<reference evidence="2 3" key="1">
    <citation type="submission" date="2024-04" db="EMBL/GenBank/DDBJ databases">
        <authorList>
            <person name="Rising A."/>
            <person name="Reimegard J."/>
            <person name="Sonavane S."/>
            <person name="Akerstrom W."/>
            <person name="Nylinder S."/>
            <person name="Hedman E."/>
            <person name="Kallberg Y."/>
        </authorList>
    </citation>
    <scope>NUCLEOTIDE SEQUENCE [LARGE SCALE GENOMIC DNA]</scope>
</reference>
<dbReference type="AlphaFoldDB" id="A0AAV2AUX9"/>